<keyword evidence="2" id="KW-1185">Reference proteome</keyword>
<dbReference type="Proteomes" id="UP001194746">
    <property type="component" value="Unassembled WGS sequence"/>
</dbReference>
<sequence length="308" mass="35072">MLTNWNTITRAAHRDRQVCSCRSKAHFRSNAILRAFCFAVGHEGKTGPLDSGFILCWFAEKATDAGLVLYLPSNISAGCMKGGHCFRDYSLAPPKQTKMTFQAFTERCPVRRALVRVYSFYGEALREIVGGSPEFKKYLNIFGNRFNMDGVTGHHKDWAGIWMLVARYQDYCADPDRPIDPNAIQRTRRREWPSNRNLGLAVPFIPNQPHEENPLAGFSIVSFGIAIPSKSRFCTLQFYDDATGPALHDLDFVGNLQPWTDFERDIIDQYQTHDFRQRQLSTTLRSQVDLPLLDPHAENIRDWGPGPL</sequence>
<protein>
    <submittedName>
        <fullName evidence="1">Uncharacterized protein</fullName>
    </submittedName>
</protein>
<proteinExistence type="predicted"/>
<evidence type="ECO:0000313" key="1">
    <source>
        <dbReference type="EMBL" id="KAF9886795.1"/>
    </source>
</evidence>
<organism evidence="1 2">
    <name type="scientific">Aspergillus nanangensis</name>
    <dbReference type="NCBI Taxonomy" id="2582783"/>
    <lineage>
        <taxon>Eukaryota</taxon>
        <taxon>Fungi</taxon>
        <taxon>Dikarya</taxon>
        <taxon>Ascomycota</taxon>
        <taxon>Pezizomycotina</taxon>
        <taxon>Eurotiomycetes</taxon>
        <taxon>Eurotiomycetidae</taxon>
        <taxon>Eurotiales</taxon>
        <taxon>Aspergillaceae</taxon>
        <taxon>Aspergillus</taxon>
        <taxon>Aspergillus subgen. Circumdati</taxon>
    </lineage>
</organism>
<gene>
    <name evidence="1" type="ORF">FE257_011042</name>
</gene>
<dbReference type="EMBL" id="VCAU01000071">
    <property type="protein sequence ID" value="KAF9886795.1"/>
    <property type="molecule type" value="Genomic_DNA"/>
</dbReference>
<comment type="caution">
    <text evidence="1">The sequence shown here is derived from an EMBL/GenBank/DDBJ whole genome shotgun (WGS) entry which is preliminary data.</text>
</comment>
<evidence type="ECO:0000313" key="2">
    <source>
        <dbReference type="Proteomes" id="UP001194746"/>
    </source>
</evidence>
<reference evidence="1" key="2">
    <citation type="submission" date="2020-02" db="EMBL/GenBank/DDBJ databases">
        <authorList>
            <person name="Gilchrist C.L.M."/>
            <person name="Chooi Y.-H."/>
        </authorList>
    </citation>
    <scope>NUCLEOTIDE SEQUENCE</scope>
    <source>
        <strain evidence="1">MST-FP2251</strain>
    </source>
</reference>
<name>A0AAD4GRQ5_ASPNN</name>
<reference evidence="1" key="1">
    <citation type="journal article" date="2019" name="Beilstein J. Org. Chem.">
        <title>Nanangenines: drimane sesquiterpenoids as the dominant metabolite cohort of a novel Australian fungus, Aspergillus nanangensis.</title>
        <authorList>
            <person name="Lacey H.J."/>
            <person name="Gilchrist C.L.M."/>
            <person name="Crombie A."/>
            <person name="Kalaitzis J.A."/>
            <person name="Vuong D."/>
            <person name="Rutledge P.J."/>
            <person name="Turner P."/>
            <person name="Pitt J.I."/>
            <person name="Lacey E."/>
            <person name="Chooi Y.H."/>
            <person name="Piggott A.M."/>
        </authorList>
    </citation>
    <scope>NUCLEOTIDE SEQUENCE</scope>
    <source>
        <strain evidence="1">MST-FP2251</strain>
    </source>
</reference>
<accession>A0AAD4GRQ5</accession>
<dbReference type="AlphaFoldDB" id="A0AAD4GRQ5"/>